<evidence type="ECO:0000256" key="2">
    <source>
        <dbReference type="ARBA" id="ARBA00022475"/>
    </source>
</evidence>
<keyword evidence="6 7" id="KW-0472">Membrane</keyword>
<accession>A0A857JC94</accession>
<evidence type="ECO:0000256" key="3">
    <source>
        <dbReference type="ARBA" id="ARBA00022519"/>
    </source>
</evidence>
<comment type="similarity">
    <text evidence="7">Belongs to the UPF0761 family.</text>
</comment>
<feature type="transmembrane region" description="Helical" evidence="7">
    <location>
        <begin position="125"/>
        <end position="144"/>
    </location>
</feature>
<keyword evidence="5 7" id="KW-1133">Transmembrane helix</keyword>
<dbReference type="KEGG" id="xyk:GT347_19310"/>
<evidence type="ECO:0000256" key="4">
    <source>
        <dbReference type="ARBA" id="ARBA00022692"/>
    </source>
</evidence>
<dbReference type="RefSeq" id="WP_160555439.1">
    <property type="nucleotide sequence ID" value="NZ_CP047650.1"/>
</dbReference>
<evidence type="ECO:0000256" key="5">
    <source>
        <dbReference type="ARBA" id="ARBA00022989"/>
    </source>
</evidence>
<comment type="subcellular location">
    <subcellularLocation>
        <location evidence="1 7">Cell membrane</location>
        <topology evidence="1 7">Multi-pass membrane protein</topology>
    </subcellularLocation>
</comment>
<dbReference type="InterPro" id="IPR023679">
    <property type="entry name" value="UPF0761_bac"/>
</dbReference>
<dbReference type="AlphaFoldDB" id="A0A857JC94"/>
<dbReference type="HAMAP" id="MF_00672">
    <property type="entry name" value="UPF0761"/>
    <property type="match status" value="1"/>
</dbReference>
<dbReference type="PANTHER" id="PTHR30213">
    <property type="entry name" value="INNER MEMBRANE PROTEIN YHJD"/>
    <property type="match status" value="1"/>
</dbReference>
<keyword evidence="2 7" id="KW-1003">Cell membrane</keyword>
<evidence type="ECO:0000256" key="7">
    <source>
        <dbReference type="HAMAP-Rule" id="MF_00672"/>
    </source>
</evidence>
<keyword evidence="9" id="KW-1185">Reference proteome</keyword>
<feature type="transmembrane region" description="Helical" evidence="7">
    <location>
        <begin position="203"/>
        <end position="226"/>
    </location>
</feature>
<feature type="transmembrane region" description="Helical" evidence="7">
    <location>
        <begin position="55"/>
        <end position="87"/>
    </location>
</feature>
<protein>
    <recommendedName>
        <fullName evidence="7">UPF0761 membrane protein GT347_19310</fullName>
    </recommendedName>
</protein>
<evidence type="ECO:0000313" key="9">
    <source>
        <dbReference type="Proteomes" id="UP000464787"/>
    </source>
</evidence>
<sequence length="424" mass="45531">MPPTQTRRGAQALDRLRLASAHLAQVGAQAAAALARFPWRTAASLLRQRYREDQLALTAGSLTFTTVLALVPFFVVALAVFTAFPIFSQMQDQLQRWLVASLVPEGIARQVLGYMTQFSSKASRLGAAGLSALVITTLALILTIDRTLNRIWRVRRPRGLAQRLLIYWAALTFGPLVLAVSLATTGAVVAFSRDVVDVVPGGVRLVLGSIELLLLAAGIAGLYHFVPNKPVRWSHAWGGGLAVAACLEIAKKGVGLYIGSVPTYSVVYGAFASMPIMLLWIYVAWNIVLLGAVSVAYLPGLLSGAVLRHEGAGWRFQLALEVLAHLHASQRAGLHGRNAVEIAQSLRVDVLQLEPVLETLVGLDWVGVLREARDGQPPRLVLLADLHATAAGPLAELLLLERGAGTQATWERTGIARLSVADLV</sequence>
<dbReference type="GO" id="GO:0005886">
    <property type="term" value="C:plasma membrane"/>
    <property type="evidence" value="ECO:0007669"/>
    <property type="project" value="UniProtKB-SubCell"/>
</dbReference>
<dbReference type="NCBIfam" id="TIGR00765">
    <property type="entry name" value="yihY_not_rbn"/>
    <property type="match status" value="1"/>
</dbReference>
<organism evidence="8 9">
    <name type="scientific">Xylophilus rhododendri</name>
    <dbReference type="NCBI Taxonomy" id="2697032"/>
    <lineage>
        <taxon>Bacteria</taxon>
        <taxon>Pseudomonadati</taxon>
        <taxon>Pseudomonadota</taxon>
        <taxon>Betaproteobacteria</taxon>
        <taxon>Burkholderiales</taxon>
        <taxon>Xylophilus</taxon>
    </lineage>
</organism>
<dbReference type="Proteomes" id="UP000464787">
    <property type="component" value="Chromosome"/>
</dbReference>
<name>A0A857JC94_9BURK</name>
<gene>
    <name evidence="8" type="ORF">GT347_19310</name>
</gene>
<dbReference type="EMBL" id="CP047650">
    <property type="protein sequence ID" value="QHJ01631.1"/>
    <property type="molecule type" value="Genomic_DNA"/>
</dbReference>
<keyword evidence="4 7" id="KW-0812">Transmembrane</keyword>
<dbReference type="PANTHER" id="PTHR30213:SF0">
    <property type="entry name" value="UPF0761 MEMBRANE PROTEIN YIHY"/>
    <property type="match status" value="1"/>
</dbReference>
<dbReference type="Pfam" id="PF03631">
    <property type="entry name" value="Virul_fac_BrkB"/>
    <property type="match status" value="1"/>
</dbReference>
<proteinExistence type="inferred from homology"/>
<evidence type="ECO:0000256" key="1">
    <source>
        <dbReference type="ARBA" id="ARBA00004651"/>
    </source>
</evidence>
<evidence type="ECO:0000313" key="8">
    <source>
        <dbReference type="EMBL" id="QHJ01631.1"/>
    </source>
</evidence>
<feature type="transmembrane region" description="Helical" evidence="7">
    <location>
        <begin position="287"/>
        <end position="307"/>
    </location>
</feature>
<reference evidence="8 9" key="1">
    <citation type="submission" date="2020-01" db="EMBL/GenBank/DDBJ databases">
        <title>Genome sequencing of strain KACC 21265.</title>
        <authorList>
            <person name="Heo J."/>
            <person name="Kim S.-J."/>
            <person name="Kim J.-S."/>
            <person name="Hong S.-B."/>
            <person name="Kwon S.-W."/>
        </authorList>
    </citation>
    <scope>NUCLEOTIDE SEQUENCE [LARGE SCALE GENOMIC DNA]</scope>
    <source>
        <strain evidence="8 9">KACC 21265</strain>
    </source>
</reference>
<feature type="transmembrane region" description="Helical" evidence="7">
    <location>
        <begin position="261"/>
        <end position="281"/>
    </location>
</feature>
<keyword evidence="3" id="KW-0997">Cell inner membrane</keyword>
<evidence type="ECO:0000256" key="6">
    <source>
        <dbReference type="ARBA" id="ARBA00023136"/>
    </source>
</evidence>
<dbReference type="InterPro" id="IPR017039">
    <property type="entry name" value="Virul_fac_BrkB"/>
</dbReference>
<feature type="transmembrane region" description="Helical" evidence="7">
    <location>
        <begin position="165"/>
        <end position="191"/>
    </location>
</feature>